<proteinExistence type="predicted"/>
<protein>
    <submittedName>
        <fullName evidence="1">Uncharacterized protein</fullName>
    </submittedName>
</protein>
<dbReference type="EMBL" id="CP045896">
    <property type="protein sequence ID" value="QQP49990.1"/>
    <property type="molecule type" value="Genomic_DNA"/>
</dbReference>
<evidence type="ECO:0000313" key="2">
    <source>
        <dbReference type="Proteomes" id="UP000595437"/>
    </source>
</evidence>
<accession>A0A7T8K9U7</accession>
<name>A0A7T8K9U7_CALRO</name>
<dbReference type="AlphaFoldDB" id="A0A7T8K9U7"/>
<dbReference type="Proteomes" id="UP000595437">
    <property type="component" value="Chromosome 7"/>
</dbReference>
<gene>
    <name evidence="1" type="ORF">FKW44_010831</name>
</gene>
<keyword evidence="2" id="KW-1185">Reference proteome</keyword>
<evidence type="ECO:0000313" key="1">
    <source>
        <dbReference type="EMBL" id="QQP49990.1"/>
    </source>
</evidence>
<feature type="non-terminal residue" evidence="1">
    <location>
        <position position="66"/>
    </location>
</feature>
<reference evidence="2" key="1">
    <citation type="submission" date="2021-01" db="EMBL/GenBank/DDBJ databases">
        <title>Caligus Genome Assembly.</title>
        <authorList>
            <person name="Gallardo-Escarate C."/>
        </authorList>
    </citation>
    <scope>NUCLEOTIDE SEQUENCE [LARGE SCALE GENOMIC DNA]</scope>
</reference>
<organism evidence="1 2">
    <name type="scientific">Caligus rogercresseyi</name>
    <name type="common">Sea louse</name>
    <dbReference type="NCBI Taxonomy" id="217165"/>
    <lineage>
        <taxon>Eukaryota</taxon>
        <taxon>Metazoa</taxon>
        <taxon>Ecdysozoa</taxon>
        <taxon>Arthropoda</taxon>
        <taxon>Crustacea</taxon>
        <taxon>Multicrustacea</taxon>
        <taxon>Hexanauplia</taxon>
        <taxon>Copepoda</taxon>
        <taxon>Siphonostomatoida</taxon>
        <taxon>Caligidae</taxon>
        <taxon>Caligus</taxon>
    </lineage>
</organism>
<sequence>MAGDLYLKDFAFLGLDSHIDIALHALPSLGFKLIDNLGMEKRFSRTPWIAAITYGGSSAPNPMGPQ</sequence>